<dbReference type="InParanoid" id="A0A1B7MMD3"/>
<reference evidence="1 2" key="1">
    <citation type="submission" date="2016-06" db="EMBL/GenBank/DDBJ databases">
        <title>Comparative genomics of the ectomycorrhizal sister species Rhizopogon vinicolor and Rhizopogon vesiculosus (Basidiomycota: Boletales) reveals a divergence of the mating type B locus.</title>
        <authorList>
            <consortium name="DOE Joint Genome Institute"/>
            <person name="Mujic A.B."/>
            <person name="Kuo A."/>
            <person name="Tritt A."/>
            <person name="Lipzen A."/>
            <person name="Chen C."/>
            <person name="Johnson J."/>
            <person name="Sharma A."/>
            <person name="Barry K."/>
            <person name="Grigoriev I.V."/>
            <person name="Spatafora J.W."/>
        </authorList>
    </citation>
    <scope>NUCLEOTIDE SEQUENCE [LARGE SCALE GENOMIC DNA]</scope>
    <source>
        <strain evidence="1 2">AM-OR11-026</strain>
    </source>
</reference>
<dbReference type="Proteomes" id="UP000092154">
    <property type="component" value="Unassembled WGS sequence"/>
</dbReference>
<evidence type="ECO:0000313" key="2">
    <source>
        <dbReference type="Proteomes" id="UP000092154"/>
    </source>
</evidence>
<dbReference type="AlphaFoldDB" id="A0A1B7MMD3"/>
<name>A0A1B7MMD3_9AGAM</name>
<keyword evidence="2" id="KW-1185">Reference proteome</keyword>
<gene>
    <name evidence="1" type="ORF">K503DRAFT_804130</name>
</gene>
<proteinExistence type="predicted"/>
<organism evidence="1 2">
    <name type="scientific">Rhizopogon vinicolor AM-OR11-026</name>
    <dbReference type="NCBI Taxonomy" id="1314800"/>
    <lineage>
        <taxon>Eukaryota</taxon>
        <taxon>Fungi</taxon>
        <taxon>Dikarya</taxon>
        <taxon>Basidiomycota</taxon>
        <taxon>Agaricomycotina</taxon>
        <taxon>Agaricomycetes</taxon>
        <taxon>Agaricomycetidae</taxon>
        <taxon>Boletales</taxon>
        <taxon>Suillineae</taxon>
        <taxon>Rhizopogonaceae</taxon>
        <taxon>Rhizopogon</taxon>
    </lineage>
</organism>
<accession>A0A1B7MMD3</accession>
<evidence type="ECO:0000313" key="1">
    <source>
        <dbReference type="EMBL" id="OAX33747.1"/>
    </source>
</evidence>
<protein>
    <submittedName>
        <fullName evidence="1">Uncharacterized protein</fullName>
    </submittedName>
</protein>
<dbReference type="OrthoDB" id="10301045at2759"/>
<sequence length="64" mass="7595">MRIREVEDEWPLFVAMFFPHGNPNVFLMEEMRDRAVEAGKSSDYIDIDKDRTPYTIELATYLSH</sequence>
<dbReference type="EMBL" id="KV448714">
    <property type="protein sequence ID" value="OAX33747.1"/>
    <property type="molecule type" value="Genomic_DNA"/>
</dbReference>